<protein>
    <submittedName>
        <fullName evidence="2">Uncharacterized protein</fullName>
    </submittedName>
</protein>
<accession>A0A3Q7I3Z3</accession>
<feature type="region of interest" description="Disordered" evidence="1">
    <location>
        <begin position="14"/>
        <end position="34"/>
    </location>
</feature>
<proteinExistence type="predicted"/>
<dbReference type="InParanoid" id="A0A3Q7I3Z3"/>
<feature type="compositionally biased region" description="Polar residues" evidence="1">
    <location>
        <begin position="20"/>
        <end position="34"/>
    </location>
</feature>
<evidence type="ECO:0000313" key="3">
    <source>
        <dbReference type="Proteomes" id="UP000004994"/>
    </source>
</evidence>
<dbReference type="Proteomes" id="UP000004994">
    <property type="component" value="Chromosome 7"/>
</dbReference>
<evidence type="ECO:0000313" key="2">
    <source>
        <dbReference type="EnsemblPlants" id="Solyc07g025500.2.1"/>
    </source>
</evidence>
<dbReference type="PaxDb" id="4081-Solyc07g025500.1.1"/>
<dbReference type="Gramene" id="Solyc07g025500.2.1">
    <property type="protein sequence ID" value="Solyc07g025500.2.1"/>
    <property type="gene ID" value="Solyc07g025500.2"/>
</dbReference>
<reference evidence="2" key="1">
    <citation type="journal article" date="2012" name="Nature">
        <title>The tomato genome sequence provides insights into fleshy fruit evolution.</title>
        <authorList>
            <consortium name="Tomato Genome Consortium"/>
        </authorList>
    </citation>
    <scope>NUCLEOTIDE SEQUENCE [LARGE SCALE GENOMIC DNA]</scope>
    <source>
        <strain evidence="2">cv. Heinz 1706</strain>
    </source>
</reference>
<dbReference type="EnsemblPlants" id="Solyc07g025500.2.1">
    <property type="protein sequence ID" value="Solyc07g025500.2.1"/>
    <property type="gene ID" value="Solyc07g025500.2"/>
</dbReference>
<keyword evidence="3" id="KW-1185">Reference proteome</keyword>
<evidence type="ECO:0000256" key="1">
    <source>
        <dbReference type="SAM" id="MobiDB-lite"/>
    </source>
</evidence>
<dbReference type="AlphaFoldDB" id="A0A3Q7I3Z3"/>
<name>A0A3Q7I3Z3_SOLLC</name>
<organism evidence="2">
    <name type="scientific">Solanum lycopersicum</name>
    <name type="common">Tomato</name>
    <name type="synonym">Lycopersicon esculentum</name>
    <dbReference type="NCBI Taxonomy" id="4081"/>
    <lineage>
        <taxon>Eukaryota</taxon>
        <taxon>Viridiplantae</taxon>
        <taxon>Streptophyta</taxon>
        <taxon>Embryophyta</taxon>
        <taxon>Tracheophyta</taxon>
        <taxon>Spermatophyta</taxon>
        <taxon>Magnoliopsida</taxon>
        <taxon>eudicotyledons</taxon>
        <taxon>Gunneridae</taxon>
        <taxon>Pentapetalae</taxon>
        <taxon>asterids</taxon>
        <taxon>lamiids</taxon>
        <taxon>Solanales</taxon>
        <taxon>Solanaceae</taxon>
        <taxon>Solanoideae</taxon>
        <taxon>Solaneae</taxon>
        <taxon>Solanum</taxon>
        <taxon>Solanum subgen. Lycopersicon</taxon>
    </lineage>
</organism>
<reference evidence="2" key="2">
    <citation type="submission" date="2019-01" db="UniProtKB">
        <authorList>
            <consortium name="EnsemblPlants"/>
        </authorList>
    </citation>
    <scope>IDENTIFICATION</scope>
    <source>
        <strain evidence="2">cv. Heinz 1706</strain>
    </source>
</reference>
<sequence length="46" mass="5194">MLFFINQKEKKIGEARPKITPNSQSSRNLELSSPKSNLGAKICEFL</sequence>